<comment type="caution">
    <text evidence="2">The sequence shown here is derived from an EMBL/GenBank/DDBJ whole genome shotgun (WGS) entry which is preliminary data.</text>
</comment>
<dbReference type="RefSeq" id="WP_204026441.1">
    <property type="nucleotide sequence ID" value="NZ_BOOW01000020.1"/>
</dbReference>
<dbReference type="EMBL" id="BOOW01000020">
    <property type="protein sequence ID" value="GII93186.1"/>
    <property type="molecule type" value="Genomic_DNA"/>
</dbReference>
<keyword evidence="3" id="KW-1185">Reference proteome</keyword>
<dbReference type="Proteomes" id="UP000606172">
    <property type="component" value="Unassembled WGS sequence"/>
</dbReference>
<keyword evidence="1" id="KW-1133">Transmembrane helix</keyword>
<feature type="transmembrane region" description="Helical" evidence="1">
    <location>
        <begin position="20"/>
        <end position="43"/>
    </location>
</feature>
<dbReference type="AlphaFoldDB" id="A0A919RFY7"/>
<evidence type="ECO:0000313" key="3">
    <source>
        <dbReference type="Proteomes" id="UP000606172"/>
    </source>
</evidence>
<reference evidence="2" key="1">
    <citation type="submission" date="2021-01" db="EMBL/GenBank/DDBJ databases">
        <title>Whole genome shotgun sequence of Sinosporangium siamense NBRC 109515.</title>
        <authorList>
            <person name="Komaki H."/>
            <person name="Tamura T."/>
        </authorList>
    </citation>
    <scope>NUCLEOTIDE SEQUENCE</scope>
    <source>
        <strain evidence="2">NBRC 109515</strain>
    </source>
</reference>
<sequence>MLPEVFSTAADAVLGFAPDVVRYMVLSLFLGFPLLLLAHWCMARLERRPGGARGRHRRTEEL</sequence>
<keyword evidence="1" id="KW-0472">Membrane</keyword>
<gene>
    <name evidence="2" type="ORF">Ssi02_34170</name>
</gene>
<evidence type="ECO:0000313" key="2">
    <source>
        <dbReference type="EMBL" id="GII93186.1"/>
    </source>
</evidence>
<keyword evidence="1" id="KW-0812">Transmembrane</keyword>
<evidence type="ECO:0000256" key="1">
    <source>
        <dbReference type="SAM" id="Phobius"/>
    </source>
</evidence>
<protein>
    <submittedName>
        <fullName evidence="2">Uncharacterized protein</fullName>
    </submittedName>
</protein>
<name>A0A919RFY7_9ACTN</name>
<organism evidence="2 3">
    <name type="scientific">Sinosporangium siamense</name>
    <dbReference type="NCBI Taxonomy" id="1367973"/>
    <lineage>
        <taxon>Bacteria</taxon>
        <taxon>Bacillati</taxon>
        <taxon>Actinomycetota</taxon>
        <taxon>Actinomycetes</taxon>
        <taxon>Streptosporangiales</taxon>
        <taxon>Streptosporangiaceae</taxon>
        <taxon>Sinosporangium</taxon>
    </lineage>
</organism>
<accession>A0A919RFY7</accession>
<proteinExistence type="predicted"/>